<proteinExistence type="predicted"/>
<feature type="signal peptide" evidence="1">
    <location>
        <begin position="1"/>
        <end position="24"/>
    </location>
</feature>
<keyword evidence="1" id="KW-0732">Signal</keyword>
<organism evidence="2">
    <name type="scientific">Lygus hesperus</name>
    <name type="common">Western plant bug</name>
    <dbReference type="NCBI Taxonomy" id="30085"/>
    <lineage>
        <taxon>Eukaryota</taxon>
        <taxon>Metazoa</taxon>
        <taxon>Ecdysozoa</taxon>
        <taxon>Arthropoda</taxon>
        <taxon>Hexapoda</taxon>
        <taxon>Insecta</taxon>
        <taxon>Pterygota</taxon>
        <taxon>Neoptera</taxon>
        <taxon>Paraneoptera</taxon>
        <taxon>Hemiptera</taxon>
        <taxon>Heteroptera</taxon>
        <taxon>Panheteroptera</taxon>
        <taxon>Cimicomorpha</taxon>
        <taxon>Miridae</taxon>
        <taxon>Mirini</taxon>
        <taxon>Lygus</taxon>
    </lineage>
</organism>
<reference evidence="3" key="3">
    <citation type="journal article" date="2016" name="Gigascience">
        <title>De novo construction of an expanded transcriptome assembly for the western tarnished plant bug, Lygus hesperus.</title>
        <authorList>
            <person name="Tassone E.E."/>
            <person name="Geib S.M."/>
            <person name="Hall B."/>
            <person name="Fabrick J.A."/>
            <person name="Brent C.S."/>
            <person name="Hull J.J."/>
        </authorList>
    </citation>
    <scope>NUCLEOTIDE SEQUENCE</scope>
</reference>
<evidence type="ECO:0000313" key="2">
    <source>
        <dbReference type="EMBL" id="JAG42917.1"/>
    </source>
</evidence>
<dbReference type="EMBL" id="GBHO01000687">
    <property type="protein sequence ID" value="JAG42917.1"/>
    <property type="molecule type" value="Transcribed_RNA"/>
</dbReference>
<dbReference type="GO" id="GO:0016874">
    <property type="term" value="F:ligase activity"/>
    <property type="evidence" value="ECO:0007669"/>
    <property type="project" value="UniProtKB-KW"/>
</dbReference>
<evidence type="ECO:0000256" key="1">
    <source>
        <dbReference type="SAM" id="SignalP"/>
    </source>
</evidence>
<name>A0A0A9ZCC0_LYGHE</name>
<dbReference type="EMBL" id="GDHC01020268">
    <property type="protein sequence ID" value="JAP98360.1"/>
    <property type="molecule type" value="Transcribed_RNA"/>
</dbReference>
<dbReference type="AlphaFoldDB" id="A0A0A9ZCC0"/>
<accession>A0A0A9ZCC0</accession>
<reference evidence="2" key="1">
    <citation type="journal article" date="2014" name="PLoS ONE">
        <title>Transcriptome-Based Identification of ABC Transporters in the Western Tarnished Plant Bug Lygus hesperus.</title>
        <authorList>
            <person name="Hull J.J."/>
            <person name="Chaney K."/>
            <person name="Geib S.M."/>
            <person name="Fabrick J.A."/>
            <person name="Brent C.S."/>
            <person name="Walsh D."/>
            <person name="Lavine L.C."/>
        </authorList>
    </citation>
    <scope>NUCLEOTIDE SEQUENCE</scope>
</reference>
<sequence>MQGCGLFFLLITFWLLLFVSEAGSLPVWLSNYYASVFGDRTYSSCVSLPTSYLYPDTFHDCTMDIQVMDPVDTKSFKVASVTATADTNSISFTPSTESSTIS</sequence>
<feature type="chain" id="PRO_5007390252" evidence="1">
    <location>
        <begin position="25"/>
        <end position="102"/>
    </location>
</feature>
<gene>
    <name evidence="2" type="primary">thrS_6</name>
    <name evidence="2" type="ORF">CM83_22654</name>
    <name evidence="3" type="ORF">g.22969</name>
</gene>
<protein>
    <submittedName>
        <fullName evidence="2">Threonine--tRNA ligase</fullName>
    </submittedName>
</protein>
<evidence type="ECO:0000313" key="3">
    <source>
        <dbReference type="EMBL" id="JAP98360.1"/>
    </source>
</evidence>
<keyword evidence="2" id="KW-0436">Ligase</keyword>
<reference evidence="2" key="2">
    <citation type="submission" date="2014-07" db="EMBL/GenBank/DDBJ databases">
        <authorList>
            <person name="Hull J."/>
        </authorList>
    </citation>
    <scope>NUCLEOTIDE SEQUENCE</scope>
</reference>